<dbReference type="AlphaFoldDB" id="A0A428KFF8"/>
<gene>
    <name evidence="1" type="ORF">EI291_18950</name>
</gene>
<keyword evidence="2" id="KW-1185">Reference proteome</keyword>
<reference evidence="1 2" key="1">
    <citation type="submission" date="2018-12" db="EMBL/GenBank/DDBJ databases">
        <authorList>
            <person name="Feng G."/>
            <person name="Zhu H."/>
        </authorList>
    </citation>
    <scope>NUCLEOTIDE SEQUENCE [LARGE SCALE GENOMIC DNA]</scope>
    <source>
        <strain evidence="1 2">KCTC 12533</strain>
    </source>
</reference>
<dbReference type="EMBL" id="RWIT01000015">
    <property type="protein sequence ID" value="RSK45191.1"/>
    <property type="molecule type" value="Genomic_DNA"/>
</dbReference>
<evidence type="ECO:0000313" key="1">
    <source>
        <dbReference type="EMBL" id="RSK45191.1"/>
    </source>
</evidence>
<dbReference type="Proteomes" id="UP000273500">
    <property type="component" value="Unassembled WGS sequence"/>
</dbReference>
<evidence type="ECO:0000313" key="2">
    <source>
        <dbReference type="Proteomes" id="UP000273500"/>
    </source>
</evidence>
<dbReference type="RefSeq" id="WP_125423788.1">
    <property type="nucleotide sequence ID" value="NZ_RWIT01000015.1"/>
</dbReference>
<organism evidence="1 2">
    <name type="scientific">Hymenobacter rigui</name>
    <dbReference type="NCBI Taxonomy" id="334424"/>
    <lineage>
        <taxon>Bacteria</taxon>
        <taxon>Pseudomonadati</taxon>
        <taxon>Bacteroidota</taxon>
        <taxon>Cytophagia</taxon>
        <taxon>Cytophagales</taxon>
        <taxon>Hymenobacteraceae</taxon>
        <taxon>Hymenobacter</taxon>
    </lineage>
</organism>
<name>A0A428KFF8_9BACT</name>
<comment type="caution">
    <text evidence="1">The sequence shown here is derived from an EMBL/GenBank/DDBJ whole genome shotgun (WGS) entry which is preliminary data.</text>
</comment>
<protein>
    <submittedName>
        <fullName evidence="1">Uncharacterized protein</fullName>
    </submittedName>
</protein>
<sequence length="181" mass="19188">MANLQPCVATRAAFRAAAGSSAFQPVTWISRNNTTGDTSGTVTATGSFAAAVANRKVALPATAKLRFGHNTIFDYGGCGWFNDYPAFNTLCYGFYLDSAATWQVWLNGSGSGLPGGAWLETDVLQVEIYPDRVVWLVNGGEVYALPTAPAEAELWPGAVLYYAQAAFTNAQISGDALLPYA</sequence>
<accession>A0A428KFF8</accession>
<proteinExistence type="predicted"/>